<dbReference type="InterPro" id="IPR050093">
    <property type="entry name" value="ABC_SmlMolc_Importer"/>
</dbReference>
<keyword evidence="2" id="KW-0547">Nucleotide-binding</keyword>
<dbReference type="Pfam" id="PF00005">
    <property type="entry name" value="ABC_tran"/>
    <property type="match status" value="1"/>
</dbReference>
<dbReference type="GO" id="GO:0005524">
    <property type="term" value="F:ATP binding"/>
    <property type="evidence" value="ECO:0007669"/>
    <property type="project" value="UniProtKB-KW"/>
</dbReference>
<accession>A0A6B3W569</accession>
<dbReference type="InterPro" id="IPR003439">
    <property type="entry name" value="ABC_transporter-like_ATP-bd"/>
</dbReference>
<dbReference type="PANTHER" id="PTHR42781:SF8">
    <property type="entry name" value="BICARBONATE TRANSPORT ATP-BINDING PROTEIN CMPC"/>
    <property type="match status" value="1"/>
</dbReference>
<evidence type="ECO:0000256" key="2">
    <source>
        <dbReference type="ARBA" id="ARBA00022741"/>
    </source>
</evidence>
<dbReference type="SMART" id="SM00382">
    <property type="entry name" value="AAA"/>
    <property type="match status" value="1"/>
</dbReference>
<evidence type="ECO:0000256" key="3">
    <source>
        <dbReference type="ARBA" id="ARBA00022840"/>
    </source>
</evidence>
<dbReference type="InterPro" id="IPR017871">
    <property type="entry name" value="ABC_transporter-like_CS"/>
</dbReference>
<evidence type="ECO:0000313" key="6">
    <source>
        <dbReference type="EMBL" id="NEY82584.1"/>
    </source>
</evidence>
<dbReference type="SUPFAM" id="SSF52540">
    <property type="entry name" value="P-loop containing nucleoside triphosphate hydrolases"/>
    <property type="match status" value="1"/>
</dbReference>
<protein>
    <submittedName>
        <fullName evidence="6">ABC transporter ATP-binding protein</fullName>
    </submittedName>
</protein>
<evidence type="ECO:0000313" key="5">
    <source>
        <dbReference type="EMBL" id="MBA4538265.1"/>
    </source>
</evidence>
<evidence type="ECO:0000313" key="7">
    <source>
        <dbReference type="Proteomes" id="UP000472971"/>
    </source>
</evidence>
<dbReference type="GO" id="GO:0016887">
    <property type="term" value="F:ATP hydrolysis activity"/>
    <property type="evidence" value="ECO:0007669"/>
    <property type="project" value="InterPro"/>
</dbReference>
<dbReference type="PROSITE" id="PS00211">
    <property type="entry name" value="ABC_TRANSPORTER_1"/>
    <property type="match status" value="1"/>
</dbReference>
<evidence type="ECO:0000313" key="8">
    <source>
        <dbReference type="Proteomes" id="UP000570010"/>
    </source>
</evidence>
<dbReference type="PROSITE" id="PS50893">
    <property type="entry name" value="ABC_TRANSPORTER_2"/>
    <property type="match status" value="1"/>
</dbReference>
<keyword evidence="3 6" id="KW-0067">ATP-binding</keyword>
<dbReference type="Proteomes" id="UP000570010">
    <property type="component" value="Unassembled WGS sequence"/>
</dbReference>
<dbReference type="AlphaFoldDB" id="A0A6B3W569"/>
<sequence length="289" mass="32616">MVTVLNRLQEPQQVLDEKFKTNKIEVQSIHFSYEKIKILNEINLTVKESEFLVFMGPSGCGKSTLLRLIAGLEQPDGGDIVVNGNSIQKIHPDCSVVFQDYSLFPWLTARDNIILALKQRNQNVNKKELEHIAEDYLSLVNLGHAVKKYPGQMSGGMKQRAAIARALSYGADLLLMDEPFGALDPVTRVQLQDLLLRISREQNRTIVFVTHDAEEAIYLADRIIMFLPGAGGAKTVNIEIPFSRKNMNRKQLFASKEFIHFREHLLNMMNKEILNNLANQTVLQDGAGI</sequence>
<evidence type="ECO:0000259" key="4">
    <source>
        <dbReference type="PROSITE" id="PS50893"/>
    </source>
</evidence>
<dbReference type="InterPro" id="IPR027417">
    <property type="entry name" value="P-loop_NTPase"/>
</dbReference>
<dbReference type="Proteomes" id="UP000472971">
    <property type="component" value="Unassembled WGS sequence"/>
</dbReference>
<organism evidence="6 7">
    <name type="scientific">Bacillus aquiflavi</name>
    <dbReference type="NCBI Taxonomy" id="2672567"/>
    <lineage>
        <taxon>Bacteria</taxon>
        <taxon>Bacillati</taxon>
        <taxon>Bacillota</taxon>
        <taxon>Bacilli</taxon>
        <taxon>Bacillales</taxon>
        <taxon>Bacillaceae</taxon>
        <taxon>Bacillus</taxon>
    </lineage>
</organism>
<keyword evidence="1" id="KW-0813">Transport</keyword>
<dbReference type="RefSeq" id="WP_163242989.1">
    <property type="nucleotide sequence ID" value="NZ_CP082780.1"/>
</dbReference>
<dbReference type="InterPro" id="IPR003593">
    <property type="entry name" value="AAA+_ATPase"/>
</dbReference>
<feature type="domain" description="ABC transporter" evidence="4">
    <location>
        <begin position="24"/>
        <end position="253"/>
    </location>
</feature>
<dbReference type="Gene3D" id="3.40.50.300">
    <property type="entry name" value="P-loop containing nucleotide triphosphate hydrolases"/>
    <property type="match status" value="1"/>
</dbReference>
<proteinExistence type="predicted"/>
<evidence type="ECO:0000256" key="1">
    <source>
        <dbReference type="ARBA" id="ARBA00022448"/>
    </source>
</evidence>
<gene>
    <name evidence="6" type="ORF">G4D64_13980</name>
    <name evidence="5" type="ORF">H1Z61_14255</name>
</gene>
<comment type="caution">
    <text evidence="6">The sequence shown here is derived from an EMBL/GenBank/DDBJ whole genome shotgun (WGS) entry which is preliminary data.</text>
</comment>
<reference evidence="5 8" key="2">
    <citation type="submission" date="2020-07" db="EMBL/GenBank/DDBJ databases">
        <authorList>
            <person name="Feng H."/>
        </authorList>
    </citation>
    <scope>NUCLEOTIDE SEQUENCE [LARGE SCALE GENOMIC DNA]</scope>
    <source>
        <strain evidence="5">S-12</strain>
        <strain evidence="8">s-12</strain>
    </source>
</reference>
<name>A0A6B3W569_9BACI</name>
<keyword evidence="7" id="KW-1185">Reference proteome</keyword>
<dbReference type="EMBL" id="JACEIO010000039">
    <property type="protein sequence ID" value="MBA4538265.1"/>
    <property type="molecule type" value="Genomic_DNA"/>
</dbReference>
<reference evidence="6 7" key="1">
    <citation type="submission" date="2020-02" db="EMBL/GenBank/DDBJ databases">
        <title>Bacillus aquiflavi sp. nov., isolated from yellow water of strong flavor Chinese baijiu in Yibin region of China.</title>
        <authorList>
            <person name="Xie J."/>
        </authorList>
    </citation>
    <scope>NUCLEOTIDE SEQUENCE [LARGE SCALE GENOMIC DNA]</scope>
    <source>
        <strain evidence="6 7">3H-10</strain>
    </source>
</reference>
<dbReference type="CDD" id="cd03293">
    <property type="entry name" value="ABC_NrtD_SsuB_transporters"/>
    <property type="match status" value="1"/>
</dbReference>
<dbReference type="EMBL" id="JAAIWN010000039">
    <property type="protein sequence ID" value="NEY82584.1"/>
    <property type="molecule type" value="Genomic_DNA"/>
</dbReference>
<dbReference type="PANTHER" id="PTHR42781">
    <property type="entry name" value="SPERMIDINE/PUTRESCINE IMPORT ATP-BINDING PROTEIN POTA"/>
    <property type="match status" value="1"/>
</dbReference>